<accession>A0A0B2PRK0</accession>
<dbReference type="Proteomes" id="UP000053555">
    <property type="component" value="Unassembled WGS sequence"/>
</dbReference>
<reference evidence="2" key="1">
    <citation type="submission" date="2014-07" db="EMBL/GenBank/DDBJ databases">
        <title>Identification of a novel salt tolerance gene in wild soybean by whole-genome sequencing.</title>
        <authorList>
            <person name="Lam H.-M."/>
            <person name="Qi X."/>
            <person name="Li M.-W."/>
            <person name="Liu X."/>
            <person name="Xie M."/>
            <person name="Ni M."/>
            <person name="Xu X."/>
        </authorList>
    </citation>
    <scope>NUCLEOTIDE SEQUENCE [LARGE SCALE GENOMIC DNA]</scope>
    <source>
        <tissue evidence="2">Root</tissue>
    </source>
</reference>
<protein>
    <submittedName>
        <fullName evidence="2">Uncharacterized protein</fullName>
    </submittedName>
</protein>
<dbReference type="AlphaFoldDB" id="A0A0B2PRK0"/>
<gene>
    <name evidence="2" type="ORF">glysoja_045057</name>
</gene>
<sequence>MRSKYLNKLKSVKEMDKRVQGDGSAKQLEGRLKKKEESEDSIVLQTITEELEAARKELALVREEDRLKEKEGKLDSIVQNGDSKILRAKSKLEVVSAAEEKARSIVMRQIL</sequence>
<dbReference type="EMBL" id="KN664630">
    <property type="protein sequence ID" value="KHN10353.1"/>
    <property type="molecule type" value="Genomic_DNA"/>
</dbReference>
<name>A0A0B2PRK0_GLYSO</name>
<feature type="coiled-coil region" evidence="1">
    <location>
        <begin position="44"/>
        <end position="80"/>
    </location>
</feature>
<organism evidence="2">
    <name type="scientific">Glycine soja</name>
    <name type="common">Wild soybean</name>
    <dbReference type="NCBI Taxonomy" id="3848"/>
    <lineage>
        <taxon>Eukaryota</taxon>
        <taxon>Viridiplantae</taxon>
        <taxon>Streptophyta</taxon>
        <taxon>Embryophyta</taxon>
        <taxon>Tracheophyta</taxon>
        <taxon>Spermatophyta</taxon>
        <taxon>Magnoliopsida</taxon>
        <taxon>eudicotyledons</taxon>
        <taxon>Gunneridae</taxon>
        <taxon>Pentapetalae</taxon>
        <taxon>rosids</taxon>
        <taxon>fabids</taxon>
        <taxon>Fabales</taxon>
        <taxon>Fabaceae</taxon>
        <taxon>Papilionoideae</taxon>
        <taxon>50 kb inversion clade</taxon>
        <taxon>NPAAA clade</taxon>
        <taxon>indigoferoid/millettioid clade</taxon>
        <taxon>Phaseoleae</taxon>
        <taxon>Glycine</taxon>
        <taxon>Glycine subgen. Soja</taxon>
    </lineage>
</organism>
<proteinExistence type="predicted"/>
<evidence type="ECO:0000256" key="1">
    <source>
        <dbReference type="SAM" id="Coils"/>
    </source>
</evidence>
<keyword evidence="1" id="KW-0175">Coiled coil</keyword>
<evidence type="ECO:0000313" key="2">
    <source>
        <dbReference type="EMBL" id="KHN10353.1"/>
    </source>
</evidence>